<feature type="transmembrane region" description="Helical" evidence="1">
    <location>
        <begin position="7"/>
        <end position="28"/>
    </location>
</feature>
<dbReference type="EMBL" id="KV453915">
    <property type="protein sequence ID" value="ODV77557.1"/>
    <property type="molecule type" value="Genomic_DNA"/>
</dbReference>
<dbReference type="RefSeq" id="XP_020062679.1">
    <property type="nucleotide sequence ID" value="XM_020210580.1"/>
</dbReference>
<gene>
    <name evidence="2" type="ORF">CANTADRAFT_56352</name>
</gene>
<dbReference type="Proteomes" id="UP000094285">
    <property type="component" value="Unassembled WGS sequence"/>
</dbReference>
<keyword evidence="3" id="KW-1185">Reference proteome</keyword>
<dbReference type="AlphaFoldDB" id="A0A1E4SDG1"/>
<reference evidence="3" key="1">
    <citation type="submission" date="2016-05" db="EMBL/GenBank/DDBJ databases">
        <title>Comparative genomics of biotechnologically important yeasts.</title>
        <authorList>
            <consortium name="DOE Joint Genome Institute"/>
            <person name="Riley R."/>
            <person name="Haridas S."/>
            <person name="Wolfe K.H."/>
            <person name="Lopes M.R."/>
            <person name="Hittinger C.T."/>
            <person name="Goker M."/>
            <person name="Salamov A."/>
            <person name="Wisecaver J."/>
            <person name="Long T.M."/>
            <person name="Aerts A.L."/>
            <person name="Barry K."/>
            <person name="Choi C."/>
            <person name="Clum A."/>
            <person name="Coughlan A.Y."/>
            <person name="Deshpande S."/>
            <person name="Douglass A.P."/>
            <person name="Hanson S.J."/>
            <person name="Klenk H.-P."/>
            <person name="Labutti K."/>
            <person name="Lapidus A."/>
            <person name="Lindquist E."/>
            <person name="Lipzen A."/>
            <person name="Meier-Kolthoff J.P."/>
            <person name="Ohm R.A."/>
            <person name="Otillar R.P."/>
            <person name="Pangilinan J."/>
            <person name="Peng Y."/>
            <person name="Rokas A."/>
            <person name="Rosa C.A."/>
            <person name="Scheuner C."/>
            <person name="Sibirny A.A."/>
            <person name="Slot J.C."/>
            <person name="Stielow J.B."/>
            <person name="Sun H."/>
            <person name="Kurtzman C.P."/>
            <person name="Blackwell M."/>
            <person name="Grigoriev I.V."/>
            <person name="Jeffries T.W."/>
        </authorList>
    </citation>
    <scope>NUCLEOTIDE SEQUENCE [LARGE SCALE GENOMIC DNA]</scope>
    <source>
        <strain evidence="3">NRRL Y-17324</strain>
    </source>
</reference>
<feature type="non-terminal residue" evidence="2">
    <location>
        <position position="1"/>
    </location>
</feature>
<dbReference type="OrthoDB" id="4011638at2759"/>
<keyword evidence="1" id="KW-0812">Transmembrane</keyword>
<accession>A0A1E4SDG1</accession>
<evidence type="ECO:0000313" key="2">
    <source>
        <dbReference type="EMBL" id="ODV77557.1"/>
    </source>
</evidence>
<proteinExistence type="predicted"/>
<dbReference type="GeneID" id="30984716"/>
<evidence type="ECO:0000313" key="3">
    <source>
        <dbReference type="Proteomes" id="UP000094285"/>
    </source>
</evidence>
<name>A0A1E4SDG1_9ASCO</name>
<protein>
    <submittedName>
        <fullName evidence="2">Uncharacterized protein</fullName>
    </submittedName>
</protein>
<keyword evidence="1" id="KW-0472">Membrane</keyword>
<dbReference type="STRING" id="984487.A0A1E4SDG1"/>
<organism evidence="2 3">
    <name type="scientific">Suhomyces tanzawaensis NRRL Y-17324</name>
    <dbReference type="NCBI Taxonomy" id="984487"/>
    <lineage>
        <taxon>Eukaryota</taxon>
        <taxon>Fungi</taxon>
        <taxon>Dikarya</taxon>
        <taxon>Ascomycota</taxon>
        <taxon>Saccharomycotina</taxon>
        <taxon>Pichiomycetes</taxon>
        <taxon>Debaryomycetaceae</taxon>
        <taxon>Suhomyces</taxon>
    </lineage>
</organism>
<keyword evidence="1" id="KW-1133">Transmembrane helix</keyword>
<sequence>KMMPPKRALAIGGVCYGIGAFCMINYYYKNSSLKKIFVNADRQYEQVKVGHHA</sequence>
<evidence type="ECO:0000256" key="1">
    <source>
        <dbReference type="SAM" id="Phobius"/>
    </source>
</evidence>